<dbReference type="AlphaFoldDB" id="A0A644VI14"/>
<comment type="caution">
    <text evidence="1">The sequence shown here is derived from an EMBL/GenBank/DDBJ whole genome shotgun (WGS) entry which is preliminary data.</text>
</comment>
<dbReference type="InterPro" id="IPR035093">
    <property type="entry name" value="RelE/ParE_toxin_dom_sf"/>
</dbReference>
<dbReference type="SUPFAM" id="SSF143011">
    <property type="entry name" value="RelE-like"/>
    <property type="match status" value="1"/>
</dbReference>
<dbReference type="Gene3D" id="3.30.2310.20">
    <property type="entry name" value="RelE-like"/>
    <property type="match status" value="1"/>
</dbReference>
<dbReference type="EMBL" id="VSSQ01000300">
    <property type="protein sequence ID" value="MPL90312.1"/>
    <property type="molecule type" value="Genomic_DNA"/>
</dbReference>
<dbReference type="PANTHER" id="PTHR38813:SF1">
    <property type="entry name" value="TOXIN RELE1-RELATED"/>
    <property type="match status" value="1"/>
</dbReference>
<gene>
    <name evidence="1" type="ORF">SDC9_36360</name>
</gene>
<proteinExistence type="predicted"/>
<reference evidence="1" key="1">
    <citation type="submission" date="2019-08" db="EMBL/GenBank/DDBJ databases">
        <authorList>
            <person name="Kucharzyk K."/>
            <person name="Murdoch R.W."/>
            <person name="Higgins S."/>
            <person name="Loffler F."/>
        </authorList>
    </citation>
    <scope>NUCLEOTIDE SEQUENCE</scope>
</reference>
<sequence>MTFNVILSPRAKMALFALDREDYLRCTAALNLLGINPYPGFGGDKEELKGYKNRYRLHIGRTYTAIYETYPDDQLVIVALFGTIGDMHKRY</sequence>
<name>A0A644VI14_9ZZZZ</name>
<evidence type="ECO:0000313" key="1">
    <source>
        <dbReference type="EMBL" id="MPL90312.1"/>
    </source>
</evidence>
<dbReference type="PANTHER" id="PTHR38813">
    <property type="match status" value="1"/>
</dbReference>
<dbReference type="InterPro" id="IPR052747">
    <property type="entry name" value="TA_system_RelE_toxin"/>
</dbReference>
<protein>
    <submittedName>
        <fullName evidence="1">Uncharacterized protein</fullName>
    </submittedName>
</protein>
<accession>A0A644VI14</accession>
<organism evidence="1">
    <name type="scientific">bioreactor metagenome</name>
    <dbReference type="NCBI Taxonomy" id="1076179"/>
    <lineage>
        <taxon>unclassified sequences</taxon>
        <taxon>metagenomes</taxon>
        <taxon>ecological metagenomes</taxon>
    </lineage>
</organism>